<feature type="domain" description="Tyrosine-protein phosphatase" evidence="4">
    <location>
        <begin position="77"/>
        <end position="217"/>
    </location>
</feature>
<evidence type="ECO:0000256" key="3">
    <source>
        <dbReference type="ARBA" id="ARBA00022912"/>
    </source>
</evidence>
<dbReference type="Pfam" id="PF00782">
    <property type="entry name" value="DSPc"/>
    <property type="match status" value="1"/>
</dbReference>
<dbReference type="InterPro" id="IPR020422">
    <property type="entry name" value="TYR_PHOSPHATASE_DUAL_dom"/>
</dbReference>
<dbReference type="AlphaFoldDB" id="A0A7R9QCN6"/>
<proteinExistence type="inferred from homology"/>
<sequence>MCLWSGCFGDCCGLLSSGEYPLEKNCLQKGQTSKKTAFGRSINSRIQTMFMTAEEQKVLKLQIVGQMGTVFDRPFNHFTQITDTLYLTSYGGITADNMSKHDMKCMISATHETPVYQVEGIEFIRIPIEDSHKENIIKYFDEICVKVSELMAKNVRTVIHCWAGKCRSATIMIAILMKSQNMPLTEAYKTVWTKRPFIHINKGFLYQLYIYEKDVFGKNWTHFKTIKAQNNVQISSMKRMCSARIGQILRQLKPKIMFKSRRKRSSRYARNPDSAHNRLIRVRANYGESTCSSSIPMSYLTHRLQYRCSTSWALELQFRITFRGPLYIPLTPT</sequence>
<dbReference type="EMBL" id="CAJPVJ010000729">
    <property type="protein sequence ID" value="CAG2163257.1"/>
    <property type="molecule type" value="Genomic_DNA"/>
</dbReference>
<dbReference type="PROSITE" id="PS00383">
    <property type="entry name" value="TYR_PHOSPHATASE_1"/>
    <property type="match status" value="1"/>
</dbReference>
<dbReference type="Proteomes" id="UP000728032">
    <property type="component" value="Unassembled WGS sequence"/>
</dbReference>
<organism evidence="6">
    <name type="scientific">Oppiella nova</name>
    <dbReference type="NCBI Taxonomy" id="334625"/>
    <lineage>
        <taxon>Eukaryota</taxon>
        <taxon>Metazoa</taxon>
        <taxon>Ecdysozoa</taxon>
        <taxon>Arthropoda</taxon>
        <taxon>Chelicerata</taxon>
        <taxon>Arachnida</taxon>
        <taxon>Acari</taxon>
        <taxon>Acariformes</taxon>
        <taxon>Sarcoptiformes</taxon>
        <taxon>Oribatida</taxon>
        <taxon>Brachypylina</taxon>
        <taxon>Oppioidea</taxon>
        <taxon>Oppiidae</taxon>
        <taxon>Oppiella</taxon>
    </lineage>
</organism>
<dbReference type="PROSITE" id="PS50056">
    <property type="entry name" value="TYR_PHOSPHATASE_2"/>
    <property type="match status" value="1"/>
</dbReference>
<dbReference type="InterPro" id="IPR016130">
    <property type="entry name" value="Tyr_Pase_AS"/>
</dbReference>
<dbReference type="GO" id="GO:0005737">
    <property type="term" value="C:cytoplasm"/>
    <property type="evidence" value="ECO:0007669"/>
    <property type="project" value="TreeGrafter"/>
</dbReference>
<dbReference type="InterPro" id="IPR052103">
    <property type="entry name" value="Dual_spec_Phospatases"/>
</dbReference>
<evidence type="ECO:0000259" key="4">
    <source>
        <dbReference type="PROSITE" id="PS50054"/>
    </source>
</evidence>
<dbReference type="PANTHER" id="PTHR45961">
    <property type="entry name" value="IP21249P"/>
    <property type="match status" value="1"/>
</dbReference>
<evidence type="ECO:0000259" key="5">
    <source>
        <dbReference type="PROSITE" id="PS50056"/>
    </source>
</evidence>
<dbReference type="PROSITE" id="PS50054">
    <property type="entry name" value="TYR_PHOSPHATASE_DUAL"/>
    <property type="match status" value="1"/>
</dbReference>
<name>A0A7R9QCN6_9ACAR</name>
<evidence type="ECO:0000313" key="6">
    <source>
        <dbReference type="EMBL" id="CAD7640944.1"/>
    </source>
</evidence>
<protein>
    <recommendedName>
        <fullName evidence="8">Protein-tyrosine-phosphatase</fullName>
    </recommendedName>
</protein>
<dbReference type="EMBL" id="OC915554">
    <property type="protein sequence ID" value="CAD7640944.1"/>
    <property type="molecule type" value="Genomic_DNA"/>
</dbReference>
<dbReference type="InterPro" id="IPR029021">
    <property type="entry name" value="Prot-tyrosine_phosphatase-like"/>
</dbReference>
<feature type="domain" description="Tyrosine specific protein phosphatases" evidence="5">
    <location>
        <begin position="134"/>
        <end position="196"/>
    </location>
</feature>
<evidence type="ECO:0000313" key="7">
    <source>
        <dbReference type="Proteomes" id="UP000728032"/>
    </source>
</evidence>
<keyword evidence="3" id="KW-0904">Protein phosphatase</keyword>
<keyword evidence="2" id="KW-0378">Hydrolase</keyword>
<evidence type="ECO:0000256" key="2">
    <source>
        <dbReference type="ARBA" id="ARBA00022801"/>
    </source>
</evidence>
<dbReference type="Gene3D" id="3.90.190.10">
    <property type="entry name" value="Protein tyrosine phosphatase superfamily"/>
    <property type="match status" value="1"/>
</dbReference>
<gene>
    <name evidence="6" type="ORF">ONB1V03_LOCUS2841</name>
</gene>
<dbReference type="SUPFAM" id="SSF52799">
    <property type="entry name" value="(Phosphotyrosine protein) phosphatases II"/>
    <property type="match status" value="1"/>
</dbReference>
<dbReference type="OrthoDB" id="10252009at2759"/>
<evidence type="ECO:0008006" key="8">
    <source>
        <dbReference type="Google" id="ProtNLM"/>
    </source>
</evidence>
<dbReference type="InterPro" id="IPR000387">
    <property type="entry name" value="Tyr_Pase_dom"/>
</dbReference>
<dbReference type="InterPro" id="IPR000340">
    <property type="entry name" value="Dual-sp_phosphatase_cat-dom"/>
</dbReference>
<keyword evidence="7" id="KW-1185">Reference proteome</keyword>
<dbReference type="PANTHER" id="PTHR45961:SF6">
    <property type="entry name" value="IP21249P"/>
    <property type="match status" value="1"/>
</dbReference>
<dbReference type="SMART" id="SM00195">
    <property type="entry name" value="DSPc"/>
    <property type="match status" value="1"/>
</dbReference>
<accession>A0A7R9QCN6</accession>
<reference evidence="6" key="1">
    <citation type="submission" date="2020-11" db="EMBL/GenBank/DDBJ databases">
        <authorList>
            <person name="Tran Van P."/>
        </authorList>
    </citation>
    <scope>NUCLEOTIDE SEQUENCE</scope>
</reference>
<evidence type="ECO:0000256" key="1">
    <source>
        <dbReference type="ARBA" id="ARBA00008601"/>
    </source>
</evidence>
<comment type="similarity">
    <text evidence="1">Belongs to the protein-tyrosine phosphatase family. Non-receptor class dual specificity subfamily.</text>
</comment>
<dbReference type="GO" id="GO:0004721">
    <property type="term" value="F:phosphoprotein phosphatase activity"/>
    <property type="evidence" value="ECO:0007669"/>
    <property type="project" value="UniProtKB-KW"/>
</dbReference>